<evidence type="ECO:0000259" key="6">
    <source>
        <dbReference type="PROSITE" id="PS50110"/>
    </source>
</evidence>
<keyword evidence="2" id="KW-0238">DNA-binding</keyword>
<feature type="modified residue" description="4-aspartylphosphate" evidence="4">
    <location>
        <position position="55"/>
    </location>
</feature>
<organism evidence="7 8">
    <name type="scientific">Aeoliella straminimaris</name>
    <dbReference type="NCBI Taxonomy" id="2954799"/>
    <lineage>
        <taxon>Bacteria</taxon>
        <taxon>Pseudomonadati</taxon>
        <taxon>Planctomycetota</taxon>
        <taxon>Planctomycetia</taxon>
        <taxon>Pirellulales</taxon>
        <taxon>Lacipirellulaceae</taxon>
        <taxon>Aeoliella</taxon>
    </lineage>
</organism>
<gene>
    <name evidence="7" type="ORF">NG895_20650</name>
</gene>
<dbReference type="SUPFAM" id="SSF46894">
    <property type="entry name" value="C-terminal effector domain of the bipartite response regulators"/>
    <property type="match status" value="1"/>
</dbReference>
<dbReference type="PRINTS" id="PR00038">
    <property type="entry name" value="HTHLUXR"/>
</dbReference>
<dbReference type="Pfam" id="PF00196">
    <property type="entry name" value="GerE"/>
    <property type="match status" value="1"/>
</dbReference>
<keyword evidence="8" id="KW-1185">Reference proteome</keyword>
<name>A0A9X2JHY8_9BACT</name>
<keyword evidence="4" id="KW-0597">Phosphoprotein</keyword>
<dbReference type="GO" id="GO:0000160">
    <property type="term" value="P:phosphorelay signal transduction system"/>
    <property type="evidence" value="ECO:0007669"/>
    <property type="project" value="InterPro"/>
</dbReference>
<evidence type="ECO:0000256" key="4">
    <source>
        <dbReference type="PROSITE-ProRule" id="PRU00169"/>
    </source>
</evidence>
<dbReference type="Proteomes" id="UP001155241">
    <property type="component" value="Unassembled WGS sequence"/>
</dbReference>
<dbReference type="CDD" id="cd06170">
    <property type="entry name" value="LuxR_C_like"/>
    <property type="match status" value="1"/>
</dbReference>
<dbReference type="RefSeq" id="WP_252854428.1">
    <property type="nucleotide sequence ID" value="NZ_JAMXLR010000072.1"/>
</dbReference>
<dbReference type="SMART" id="SM00448">
    <property type="entry name" value="REC"/>
    <property type="match status" value="1"/>
</dbReference>
<evidence type="ECO:0000256" key="2">
    <source>
        <dbReference type="ARBA" id="ARBA00023125"/>
    </source>
</evidence>
<keyword evidence="1" id="KW-0805">Transcription regulation</keyword>
<dbReference type="PANTHER" id="PTHR44688">
    <property type="entry name" value="DNA-BINDING TRANSCRIPTIONAL ACTIVATOR DEVR_DOSR"/>
    <property type="match status" value="1"/>
</dbReference>
<keyword evidence="3" id="KW-0804">Transcription</keyword>
<protein>
    <submittedName>
        <fullName evidence="7">Response regulator</fullName>
    </submittedName>
</protein>
<feature type="domain" description="HTH luxR-type" evidence="5">
    <location>
        <begin position="136"/>
        <end position="201"/>
    </location>
</feature>
<evidence type="ECO:0000259" key="5">
    <source>
        <dbReference type="PROSITE" id="PS50043"/>
    </source>
</evidence>
<dbReference type="SMART" id="SM00421">
    <property type="entry name" value="HTH_LUXR"/>
    <property type="match status" value="1"/>
</dbReference>
<dbReference type="InterPro" id="IPR000792">
    <property type="entry name" value="Tscrpt_reg_LuxR_C"/>
</dbReference>
<proteinExistence type="predicted"/>
<sequence>MNDTPTVYIVDDDDASRESVEMLLAEMKVAYQSFESAEAFLESYQGERPGCLVTDVRMLEMSGLELQEELQRRGVTLSVVVVTGYADTPVIVRAIKAGAVTLLQKPARNHELWDAIREGLAKDVENYEQELELRELQSRIDSLTPAESEVLDMIVDGIPNKTIASRLDISVRTVEVRRQHVFSKLKADSLAELVKIVMKTKNSS</sequence>
<dbReference type="Gene3D" id="3.40.50.2300">
    <property type="match status" value="1"/>
</dbReference>
<dbReference type="InterPro" id="IPR016032">
    <property type="entry name" value="Sig_transdc_resp-reg_C-effctor"/>
</dbReference>
<dbReference type="InterPro" id="IPR001789">
    <property type="entry name" value="Sig_transdc_resp-reg_receiver"/>
</dbReference>
<dbReference type="PROSITE" id="PS50043">
    <property type="entry name" value="HTH_LUXR_2"/>
    <property type="match status" value="1"/>
</dbReference>
<evidence type="ECO:0000313" key="8">
    <source>
        <dbReference type="Proteomes" id="UP001155241"/>
    </source>
</evidence>
<dbReference type="GO" id="GO:0006355">
    <property type="term" value="P:regulation of DNA-templated transcription"/>
    <property type="evidence" value="ECO:0007669"/>
    <property type="project" value="InterPro"/>
</dbReference>
<reference evidence="7" key="1">
    <citation type="submission" date="2022-06" db="EMBL/GenBank/DDBJ databases">
        <title>Aeoliella straminimaris, a novel planctomycete from sediments.</title>
        <authorList>
            <person name="Vitorino I.R."/>
            <person name="Lage O.M."/>
        </authorList>
    </citation>
    <scope>NUCLEOTIDE SEQUENCE</scope>
    <source>
        <strain evidence="7">ICT_H6.2</strain>
    </source>
</reference>
<dbReference type="PROSITE" id="PS00622">
    <property type="entry name" value="HTH_LUXR_1"/>
    <property type="match status" value="1"/>
</dbReference>
<feature type="domain" description="Response regulatory" evidence="6">
    <location>
        <begin position="6"/>
        <end position="120"/>
    </location>
</feature>
<dbReference type="GO" id="GO:0003677">
    <property type="term" value="F:DNA binding"/>
    <property type="evidence" value="ECO:0007669"/>
    <property type="project" value="UniProtKB-KW"/>
</dbReference>
<dbReference type="AlphaFoldDB" id="A0A9X2JHY8"/>
<dbReference type="EMBL" id="JAMXLR010000072">
    <property type="protein sequence ID" value="MCO6046316.1"/>
    <property type="molecule type" value="Genomic_DNA"/>
</dbReference>
<evidence type="ECO:0000256" key="1">
    <source>
        <dbReference type="ARBA" id="ARBA00023015"/>
    </source>
</evidence>
<dbReference type="PROSITE" id="PS50110">
    <property type="entry name" value="RESPONSE_REGULATORY"/>
    <property type="match status" value="1"/>
</dbReference>
<dbReference type="Gene3D" id="1.10.10.10">
    <property type="entry name" value="Winged helix-like DNA-binding domain superfamily/Winged helix DNA-binding domain"/>
    <property type="match status" value="1"/>
</dbReference>
<dbReference type="PANTHER" id="PTHR44688:SF16">
    <property type="entry name" value="DNA-BINDING TRANSCRIPTIONAL ACTIVATOR DEVR_DOSR"/>
    <property type="match status" value="1"/>
</dbReference>
<comment type="caution">
    <text evidence="7">The sequence shown here is derived from an EMBL/GenBank/DDBJ whole genome shotgun (WGS) entry which is preliminary data.</text>
</comment>
<dbReference type="InterPro" id="IPR011006">
    <property type="entry name" value="CheY-like_superfamily"/>
</dbReference>
<evidence type="ECO:0000256" key="3">
    <source>
        <dbReference type="ARBA" id="ARBA00023163"/>
    </source>
</evidence>
<dbReference type="Pfam" id="PF00072">
    <property type="entry name" value="Response_reg"/>
    <property type="match status" value="1"/>
</dbReference>
<accession>A0A9X2JHY8</accession>
<dbReference type="SUPFAM" id="SSF52172">
    <property type="entry name" value="CheY-like"/>
    <property type="match status" value="1"/>
</dbReference>
<dbReference type="InterPro" id="IPR036388">
    <property type="entry name" value="WH-like_DNA-bd_sf"/>
</dbReference>
<evidence type="ECO:0000313" key="7">
    <source>
        <dbReference type="EMBL" id="MCO6046316.1"/>
    </source>
</evidence>